<dbReference type="EMBL" id="BMUT01000003">
    <property type="protein sequence ID" value="GGX74335.1"/>
    <property type="molecule type" value="Genomic_DNA"/>
</dbReference>
<dbReference type="SUPFAM" id="SSF55729">
    <property type="entry name" value="Acyl-CoA N-acyltransferases (Nat)"/>
    <property type="match status" value="1"/>
</dbReference>
<dbReference type="InterPro" id="IPR016181">
    <property type="entry name" value="Acyl_CoA_acyltransferase"/>
</dbReference>
<dbReference type="Gene3D" id="3.40.630.30">
    <property type="match status" value="1"/>
</dbReference>
<organism evidence="2 3">
    <name type="scientific">Streptomyces hiroshimensis</name>
    <dbReference type="NCBI Taxonomy" id="66424"/>
    <lineage>
        <taxon>Bacteria</taxon>
        <taxon>Bacillati</taxon>
        <taxon>Actinomycetota</taxon>
        <taxon>Actinomycetes</taxon>
        <taxon>Kitasatosporales</taxon>
        <taxon>Streptomycetaceae</taxon>
        <taxon>Streptomyces</taxon>
    </lineage>
</organism>
<evidence type="ECO:0000259" key="1">
    <source>
        <dbReference type="PROSITE" id="PS51186"/>
    </source>
</evidence>
<dbReference type="PROSITE" id="PS51186">
    <property type="entry name" value="GNAT"/>
    <property type="match status" value="1"/>
</dbReference>
<accession>A0ABQ2Y8Z8</accession>
<gene>
    <name evidence="2" type="ORF">GCM10010324_19590</name>
</gene>
<dbReference type="Pfam" id="PF00583">
    <property type="entry name" value="Acetyltransf_1"/>
    <property type="match status" value="1"/>
</dbReference>
<name>A0ABQ2Y8Z8_9ACTN</name>
<keyword evidence="3" id="KW-1185">Reference proteome</keyword>
<protein>
    <recommendedName>
        <fullName evidence="1">N-acetyltransferase domain-containing protein</fullName>
    </recommendedName>
</protein>
<dbReference type="Proteomes" id="UP000659223">
    <property type="component" value="Unassembled WGS sequence"/>
</dbReference>
<reference evidence="3" key="1">
    <citation type="journal article" date="2019" name="Int. J. Syst. Evol. Microbiol.">
        <title>The Global Catalogue of Microorganisms (GCM) 10K type strain sequencing project: providing services to taxonomists for standard genome sequencing and annotation.</title>
        <authorList>
            <consortium name="The Broad Institute Genomics Platform"/>
            <consortium name="The Broad Institute Genome Sequencing Center for Infectious Disease"/>
            <person name="Wu L."/>
            <person name="Ma J."/>
        </authorList>
    </citation>
    <scope>NUCLEOTIDE SEQUENCE [LARGE SCALE GENOMIC DNA]</scope>
    <source>
        <strain evidence="3">JCM 4586</strain>
    </source>
</reference>
<sequence length="219" mass="23109">MAVGPPRDSGGMTTWAITELGPHDRQAVADAGSLADAVLGRGMFTVEQVLEDLRDGALLFLAAYAGKPPVPVGVAAARVLDDDGYRDLTAPMPPGTLPATPPSAGGRRIGRLSSLAVTAPMRGRGLGSALTAHRTRWLRERCTEAYTISWLHNRQGRSEGLLRALGRQPVTILHDYWLQATTTGDLSCLQCGRPCHCPGLLLRLPITGGRTASGLGAGR</sequence>
<proteinExistence type="predicted"/>
<feature type="domain" description="N-acetyltransferase" evidence="1">
    <location>
        <begin position="12"/>
        <end position="207"/>
    </location>
</feature>
<dbReference type="InterPro" id="IPR000182">
    <property type="entry name" value="GNAT_dom"/>
</dbReference>
<evidence type="ECO:0000313" key="3">
    <source>
        <dbReference type="Proteomes" id="UP000659223"/>
    </source>
</evidence>
<comment type="caution">
    <text evidence="2">The sequence shown here is derived from an EMBL/GenBank/DDBJ whole genome shotgun (WGS) entry which is preliminary data.</text>
</comment>
<evidence type="ECO:0000313" key="2">
    <source>
        <dbReference type="EMBL" id="GGX74335.1"/>
    </source>
</evidence>
<dbReference type="CDD" id="cd04301">
    <property type="entry name" value="NAT_SF"/>
    <property type="match status" value="1"/>
</dbReference>